<keyword evidence="10 11" id="KW-0407">Ion channel</keyword>
<evidence type="ECO:0000256" key="11">
    <source>
        <dbReference type="RuleBase" id="RU000679"/>
    </source>
</evidence>
<evidence type="ECO:0000256" key="6">
    <source>
        <dbReference type="ARBA" id="ARBA00023053"/>
    </source>
</evidence>
<keyword evidence="2 11" id="KW-0813">Transport</keyword>
<dbReference type="InterPro" id="IPR001873">
    <property type="entry name" value="ENaC"/>
</dbReference>
<dbReference type="GO" id="GO:0005886">
    <property type="term" value="C:plasma membrane"/>
    <property type="evidence" value="ECO:0007669"/>
    <property type="project" value="TreeGrafter"/>
</dbReference>
<evidence type="ECO:0000256" key="4">
    <source>
        <dbReference type="ARBA" id="ARBA00022692"/>
    </source>
</evidence>
<dbReference type="OrthoDB" id="6020332at2759"/>
<comment type="subcellular location">
    <subcellularLocation>
        <location evidence="1">Membrane</location>
        <topology evidence="1">Multi-pass membrane protein</topology>
    </subcellularLocation>
</comment>
<evidence type="ECO:0000256" key="5">
    <source>
        <dbReference type="ARBA" id="ARBA00022989"/>
    </source>
</evidence>
<dbReference type="Gene3D" id="1.10.287.770">
    <property type="entry name" value="YojJ-like"/>
    <property type="match status" value="1"/>
</dbReference>
<dbReference type="EnsemblMetazoa" id="CLYHEMT010230.1">
    <property type="protein sequence ID" value="CLYHEMP010230.1"/>
    <property type="gene ID" value="CLYHEMG010230"/>
</dbReference>
<organism evidence="13 14">
    <name type="scientific">Clytia hemisphaerica</name>
    <dbReference type="NCBI Taxonomy" id="252671"/>
    <lineage>
        <taxon>Eukaryota</taxon>
        <taxon>Metazoa</taxon>
        <taxon>Cnidaria</taxon>
        <taxon>Hydrozoa</taxon>
        <taxon>Hydroidolina</taxon>
        <taxon>Leptothecata</taxon>
        <taxon>Obeliida</taxon>
        <taxon>Clytiidae</taxon>
        <taxon>Clytia</taxon>
    </lineage>
</organism>
<dbReference type="AlphaFoldDB" id="A0A7M5UH31"/>
<evidence type="ECO:0000256" key="10">
    <source>
        <dbReference type="ARBA" id="ARBA00023303"/>
    </source>
</evidence>
<dbReference type="Proteomes" id="UP000594262">
    <property type="component" value="Unplaced"/>
</dbReference>
<keyword evidence="9 11" id="KW-0739">Sodium transport</keyword>
<protein>
    <submittedName>
        <fullName evidence="13">Uncharacterized protein</fullName>
    </submittedName>
</protein>
<reference evidence="13" key="1">
    <citation type="submission" date="2021-01" db="UniProtKB">
        <authorList>
            <consortium name="EnsemblMetazoa"/>
        </authorList>
    </citation>
    <scope>IDENTIFICATION</scope>
</reference>
<feature type="transmembrane region" description="Helical" evidence="12">
    <location>
        <begin position="147"/>
        <end position="169"/>
    </location>
</feature>
<keyword evidence="3 11" id="KW-0894">Sodium channel</keyword>
<keyword evidence="7 11" id="KW-0406">Ion transport</keyword>
<dbReference type="PANTHER" id="PTHR11690">
    <property type="entry name" value="AMILORIDE-SENSITIVE SODIUM CHANNEL-RELATED"/>
    <property type="match status" value="1"/>
</dbReference>
<evidence type="ECO:0000256" key="1">
    <source>
        <dbReference type="ARBA" id="ARBA00004141"/>
    </source>
</evidence>
<keyword evidence="8 12" id="KW-0472">Membrane</keyword>
<evidence type="ECO:0000313" key="13">
    <source>
        <dbReference type="EnsemblMetazoa" id="CLYHEMP010230.1"/>
    </source>
</evidence>
<keyword evidence="14" id="KW-1185">Reference proteome</keyword>
<comment type="similarity">
    <text evidence="11">Belongs to the amiloride-sensitive sodium channel (TC 1.A.6) family.</text>
</comment>
<feature type="transmembrane region" description="Helical" evidence="12">
    <location>
        <begin position="505"/>
        <end position="527"/>
    </location>
</feature>
<evidence type="ECO:0000256" key="9">
    <source>
        <dbReference type="ARBA" id="ARBA00023201"/>
    </source>
</evidence>
<accession>A0A7M5UH31</accession>
<evidence type="ECO:0000256" key="8">
    <source>
        <dbReference type="ARBA" id="ARBA00023136"/>
    </source>
</evidence>
<evidence type="ECO:0000313" key="14">
    <source>
        <dbReference type="Proteomes" id="UP000594262"/>
    </source>
</evidence>
<proteinExistence type="inferred from homology"/>
<evidence type="ECO:0000256" key="12">
    <source>
        <dbReference type="SAM" id="Phobius"/>
    </source>
</evidence>
<keyword evidence="5 12" id="KW-1133">Transmembrane helix</keyword>
<evidence type="ECO:0000256" key="7">
    <source>
        <dbReference type="ARBA" id="ARBA00023065"/>
    </source>
</evidence>
<keyword evidence="4 11" id="KW-0812">Transmembrane</keyword>
<sequence>MFVCFTVEMGINFSMDGKKSRKMEMESVFQIRQEIESRFKYNVTLFPSMMQEDDGLEEKEQQVITQNNTKVEYSNDFTVTSEQMEERYPSLFPKKEYSPVQRRKFSAVLPKDKKKRDKILKEKIDGYIDAFTVHGLTRVFKAPKREAILWMVVLCLGIFLTTIVLYKLLAKYFKYETYTEIKSVVTDKNYFPSLSICELKMLQRNYFSYCGQSMSPLRDGKSSKQPCDHAKIPTSAHNASMIGNQTKSWSNGLFDVLYCYTWDSKDCNSLYHFRSNRNLNHSCITWNYQGDMTDLYGHVEIGIKFHAWDDREPKIFASPHDPNLIEIDLTKKVNLDAHKLYEIKLVKTEVKRLPNPYPSNCSSQRVMDILPGDYSRRTCIESYKMLNAYKECGDTFDYVRPHIPEKIKTQYSKNSSVKETRACIRRAVQKEPEKGRCPFPCRELDLGISSSYNERHGLASQSGHNGPHEWTYNVALQFQHVDYYKIMEEKALYSGNQLTCEVGGFLGLVMGASMLSFVEILVCGALYMMRKMYNNEQEDVQ</sequence>
<evidence type="ECO:0000256" key="2">
    <source>
        <dbReference type="ARBA" id="ARBA00022448"/>
    </source>
</evidence>
<evidence type="ECO:0000256" key="3">
    <source>
        <dbReference type="ARBA" id="ARBA00022461"/>
    </source>
</evidence>
<dbReference type="Pfam" id="PF00858">
    <property type="entry name" value="ASC"/>
    <property type="match status" value="1"/>
</dbReference>
<keyword evidence="6" id="KW-0915">Sodium</keyword>
<name>A0A7M5UH31_9CNID</name>
<dbReference type="GO" id="GO:0015280">
    <property type="term" value="F:ligand-gated sodium channel activity"/>
    <property type="evidence" value="ECO:0007669"/>
    <property type="project" value="TreeGrafter"/>
</dbReference>